<evidence type="ECO:0008006" key="5">
    <source>
        <dbReference type="Google" id="ProtNLM"/>
    </source>
</evidence>
<name>A0A848HF54_9BURK</name>
<keyword evidence="4" id="KW-1185">Reference proteome</keyword>
<dbReference type="EMBL" id="JABBGG010000001">
    <property type="protein sequence ID" value="NML59582.1"/>
    <property type="molecule type" value="Genomic_DNA"/>
</dbReference>
<evidence type="ECO:0000313" key="3">
    <source>
        <dbReference type="EMBL" id="NML59582.1"/>
    </source>
</evidence>
<protein>
    <recommendedName>
        <fullName evidence="5">DUF4148 domain-containing protein</fullName>
    </recommendedName>
</protein>
<feature type="signal peptide" evidence="2">
    <location>
        <begin position="1"/>
        <end position="22"/>
    </location>
</feature>
<gene>
    <name evidence="3" type="ORF">HHL21_00440</name>
</gene>
<sequence>MKRPTPVFCATIALFATAPAMAQTDQPVSKENTAKRGAAAYWTAERFKAAKPLPLPAAKVGEVKQEAAPPQPTGKPESSDAQAPSVQSKPHELRLYQHEKNSELGG</sequence>
<keyword evidence="2" id="KW-0732">Signal</keyword>
<accession>A0A848HF54</accession>
<dbReference type="Proteomes" id="UP000583752">
    <property type="component" value="Unassembled WGS sequence"/>
</dbReference>
<dbReference type="RefSeq" id="WP_169463314.1">
    <property type="nucleotide sequence ID" value="NZ_JABBGG010000001.1"/>
</dbReference>
<feature type="compositionally biased region" description="Polar residues" evidence="1">
    <location>
        <begin position="79"/>
        <end position="88"/>
    </location>
</feature>
<proteinExistence type="predicted"/>
<evidence type="ECO:0000313" key="4">
    <source>
        <dbReference type="Proteomes" id="UP000583752"/>
    </source>
</evidence>
<evidence type="ECO:0000256" key="1">
    <source>
        <dbReference type="SAM" id="MobiDB-lite"/>
    </source>
</evidence>
<dbReference type="AlphaFoldDB" id="A0A848HF54"/>
<comment type="caution">
    <text evidence="3">The sequence shown here is derived from an EMBL/GenBank/DDBJ whole genome shotgun (WGS) entry which is preliminary data.</text>
</comment>
<feature type="compositionally biased region" description="Basic and acidic residues" evidence="1">
    <location>
        <begin position="89"/>
        <end position="106"/>
    </location>
</feature>
<feature type="chain" id="PRO_5032887101" description="DUF4148 domain-containing protein" evidence="2">
    <location>
        <begin position="23"/>
        <end position="106"/>
    </location>
</feature>
<feature type="region of interest" description="Disordered" evidence="1">
    <location>
        <begin position="53"/>
        <end position="106"/>
    </location>
</feature>
<organism evidence="3 4">
    <name type="scientific">Massilia polaris</name>
    <dbReference type="NCBI Taxonomy" id="2728846"/>
    <lineage>
        <taxon>Bacteria</taxon>
        <taxon>Pseudomonadati</taxon>
        <taxon>Pseudomonadota</taxon>
        <taxon>Betaproteobacteria</taxon>
        <taxon>Burkholderiales</taxon>
        <taxon>Oxalobacteraceae</taxon>
        <taxon>Telluria group</taxon>
        <taxon>Massilia</taxon>
    </lineage>
</organism>
<reference evidence="3 4" key="1">
    <citation type="submission" date="2020-04" db="EMBL/GenBank/DDBJ databases">
        <title>Massilia sp. RP-1-19 isolated from soil.</title>
        <authorList>
            <person name="Dahal R.H."/>
        </authorList>
    </citation>
    <scope>NUCLEOTIDE SEQUENCE [LARGE SCALE GENOMIC DNA]</scope>
    <source>
        <strain evidence="3 4">RP-1-19</strain>
    </source>
</reference>
<evidence type="ECO:0000256" key="2">
    <source>
        <dbReference type="SAM" id="SignalP"/>
    </source>
</evidence>